<evidence type="ECO:0000313" key="2">
    <source>
        <dbReference type="Proteomes" id="UP000010384"/>
    </source>
</evidence>
<keyword evidence="2" id="KW-1185">Reference proteome</keyword>
<protein>
    <submittedName>
        <fullName evidence="1">Uncharacterized protein</fullName>
    </submittedName>
</protein>
<dbReference type="RefSeq" id="WP_015152117.1">
    <property type="nucleotide sequence ID" value="NC_019695.1"/>
</dbReference>
<dbReference type="InParanoid" id="K9TSN6"/>
<name>K9TSN6_CHRTP</name>
<dbReference type="PATRIC" id="fig|251229.3.peg.13"/>
<dbReference type="HOGENOM" id="CLU_893832_0_0_3"/>
<dbReference type="STRING" id="251229.Chro_0008"/>
<organism evidence="1 2">
    <name type="scientific">Chroococcidiopsis thermalis (strain PCC 7203)</name>
    <dbReference type="NCBI Taxonomy" id="251229"/>
    <lineage>
        <taxon>Bacteria</taxon>
        <taxon>Bacillati</taxon>
        <taxon>Cyanobacteriota</taxon>
        <taxon>Cyanophyceae</taxon>
        <taxon>Chroococcidiopsidales</taxon>
        <taxon>Chroococcidiopsidaceae</taxon>
        <taxon>Chroococcidiopsis</taxon>
    </lineage>
</organism>
<proteinExistence type="predicted"/>
<dbReference type="eggNOG" id="COG3861">
    <property type="taxonomic scope" value="Bacteria"/>
</dbReference>
<dbReference type="EMBL" id="CP003597">
    <property type="protein sequence ID" value="AFY85565.1"/>
    <property type="molecule type" value="Genomic_DNA"/>
</dbReference>
<dbReference type="KEGG" id="cthe:Chro_0008"/>
<sequence length="300" mass="34249">MIYPTSDRSHFNFLVEKLRKKLKSFFVVNLQGDRIGIVKDIIVDRQQQLQLIVSSKVGNLASNLQINSKQIRKIEVADKVVAVDFTFVPEEIERVTQEPDRELHSSSSQDIMMTGDRLEVATNEPLVRQLEVVPPELSVPMTSEIDNQANTQLSSSQDLSTEEIIKLLAERVVVERKKRKVGEVIVRKEIETRMVEVPVRYEKLIVEQVNPEHKQIAEINLGQETLADRKLNSWGVGEKNQSVGELTVTGRFDSPKVASLLLNAIARERQHGCQQIRVEIVVDSPEKQKLYQEWCDRCSQ</sequence>
<evidence type="ECO:0000313" key="1">
    <source>
        <dbReference type="EMBL" id="AFY85565.1"/>
    </source>
</evidence>
<accession>K9TSN6</accession>
<reference evidence="1 2" key="1">
    <citation type="submission" date="2012-06" db="EMBL/GenBank/DDBJ databases">
        <title>Finished chromosome of genome of Chroococcidiopsis thermalis PCC 7203.</title>
        <authorList>
            <consortium name="US DOE Joint Genome Institute"/>
            <person name="Gugger M."/>
            <person name="Coursin T."/>
            <person name="Rippka R."/>
            <person name="Tandeau De Marsac N."/>
            <person name="Huntemann M."/>
            <person name="Wei C.-L."/>
            <person name="Han J."/>
            <person name="Detter J.C."/>
            <person name="Han C."/>
            <person name="Tapia R."/>
            <person name="Davenport K."/>
            <person name="Daligault H."/>
            <person name="Erkkila T."/>
            <person name="Gu W."/>
            <person name="Munk A.C.C."/>
            <person name="Teshima H."/>
            <person name="Xu Y."/>
            <person name="Chain P."/>
            <person name="Chen A."/>
            <person name="Krypides N."/>
            <person name="Mavromatis K."/>
            <person name="Markowitz V."/>
            <person name="Szeto E."/>
            <person name="Ivanova N."/>
            <person name="Mikhailova N."/>
            <person name="Ovchinnikova G."/>
            <person name="Pagani I."/>
            <person name="Pati A."/>
            <person name="Goodwin L."/>
            <person name="Peters L."/>
            <person name="Pitluck S."/>
            <person name="Woyke T."/>
            <person name="Kerfeld C."/>
        </authorList>
    </citation>
    <scope>NUCLEOTIDE SEQUENCE [LARGE SCALE GENOMIC DNA]</scope>
    <source>
        <strain evidence="1 2">PCC 7203</strain>
    </source>
</reference>
<dbReference type="Proteomes" id="UP000010384">
    <property type="component" value="Chromosome"/>
</dbReference>
<gene>
    <name evidence="1" type="ORF">Chro_0008</name>
</gene>
<dbReference type="AlphaFoldDB" id="K9TSN6"/>